<evidence type="ECO:0000256" key="5">
    <source>
        <dbReference type="ARBA" id="ARBA00023242"/>
    </source>
</evidence>
<dbReference type="GO" id="GO:0005640">
    <property type="term" value="C:nuclear outer membrane"/>
    <property type="evidence" value="ECO:0007669"/>
    <property type="project" value="UniProtKB-SubCell"/>
</dbReference>
<dbReference type="InterPro" id="IPR029058">
    <property type="entry name" value="AB_hydrolase_fold"/>
</dbReference>
<reference evidence="7 8" key="1">
    <citation type="submission" date="2018-02" db="EMBL/GenBank/DDBJ databases">
        <title>The genomes of Aspergillus section Nigri reveals drivers in fungal speciation.</title>
        <authorList>
            <consortium name="DOE Joint Genome Institute"/>
            <person name="Vesth T.C."/>
            <person name="Nybo J."/>
            <person name="Theobald S."/>
            <person name="Brandl J."/>
            <person name="Frisvad J.C."/>
            <person name="Nielsen K.F."/>
            <person name="Lyhne E.K."/>
            <person name="Kogle M.E."/>
            <person name="Kuo A."/>
            <person name="Riley R."/>
            <person name="Clum A."/>
            <person name="Nolan M."/>
            <person name="Lipzen A."/>
            <person name="Salamov A."/>
            <person name="Henrissat B."/>
            <person name="Wiebenga A."/>
            <person name="De vries R.P."/>
            <person name="Grigoriev I.V."/>
            <person name="Mortensen U.H."/>
            <person name="Andersen M.R."/>
            <person name="Baker S.E."/>
        </authorList>
    </citation>
    <scope>NUCLEOTIDE SEQUENCE [LARGE SCALE GENOMIC DNA]</scope>
    <source>
        <strain evidence="7 8">CBS 114.80</strain>
    </source>
</reference>
<dbReference type="AlphaFoldDB" id="A0A2V5I9R6"/>
<evidence type="ECO:0000256" key="1">
    <source>
        <dbReference type="ARBA" id="ARBA00007387"/>
    </source>
</evidence>
<protein>
    <submittedName>
        <fullName evidence="7">Uncharacterized protein</fullName>
    </submittedName>
</protein>
<sequence>MTEEVQFHPLQPIGENIYFFQPPETTSSGPALITLCTWLGRATPSRIQKYISGYQILYPTSAILLITTRILEIGLLPFSVLHARLAPARDVLRRFINNGDRDDNQSILLHIFSHGGCNTAIQLALSLQMEDARGHPPLELGRHLGGIIFDCCPGDTSFGRAYQAAAHSLPPRAVLAQAVGRVLLYPVIGVITGLQQAGWMSSVRGLRAQLNDPATFGKTTPRLYLYSTADPMVRWEDVESHQREAAADLEKCCTVKGIAFPDSQHCALVKYHSDRYWTEIKSFWEERGMTGGLVVPADLPLTHDVPRSRL</sequence>
<comment type="similarity">
    <text evidence="1">Belongs to the TMEM53 family.</text>
</comment>
<dbReference type="Proteomes" id="UP000248817">
    <property type="component" value="Unassembled WGS sequence"/>
</dbReference>
<dbReference type="PANTHER" id="PTHR12265:SF30">
    <property type="entry name" value="TRANSMEMBRANE PROTEIN 53"/>
    <property type="match status" value="1"/>
</dbReference>
<dbReference type="Pfam" id="PF05705">
    <property type="entry name" value="DUF829"/>
    <property type="match status" value="1"/>
</dbReference>
<evidence type="ECO:0000313" key="8">
    <source>
        <dbReference type="Proteomes" id="UP000248817"/>
    </source>
</evidence>
<evidence type="ECO:0000313" key="7">
    <source>
        <dbReference type="EMBL" id="PYI33419.1"/>
    </source>
</evidence>
<accession>A0A2V5I9R6</accession>
<evidence type="ECO:0000256" key="3">
    <source>
        <dbReference type="ARBA" id="ARBA00022989"/>
    </source>
</evidence>
<keyword evidence="2" id="KW-0812">Transmembrane</keyword>
<comment type="subcellular location">
    <subcellularLocation>
        <location evidence="6">Nucleus outer membrane</location>
        <topology evidence="6">Single-pass membrane protein</topology>
    </subcellularLocation>
</comment>
<evidence type="ECO:0000256" key="2">
    <source>
        <dbReference type="ARBA" id="ARBA00022692"/>
    </source>
</evidence>
<organism evidence="7 8">
    <name type="scientific">Aspergillus indologenus CBS 114.80</name>
    <dbReference type="NCBI Taxonomy" id="1450541"/>
    <lineage>
        <taxon>Eukaryota</taxon>
        <taxon>Fungi</taxon>
        <taxon>Dikarya</taxon>
        <taxon>Ascomycota</taxon>
        <taxon>Pezizomycotina</taxon>
        <taxon>Eurotiomycetes</taxon>
        <taxon>Eurotiomycetidae</taxon>
        <taxon>Eurotiales</taxon>
        <taxon>Aspergillaceae</taxon>
        <taxon>Aspergillus</taxon>
        <taxon>Aspergillus subgen. Circumdati</taxon>
    </lineage>
</organism>
<keyword evidence="3" id="KW-1133">Transmembrane helix</keyword>
<dbReference type="SUPFAM" id="SSF53474">
    <property type="entry name" value="alpha/beta-Hydrolases"/>
    <property type="match status" value="1"/>
</dbReference>
<dbReference type="InterPro" id="IPR008547">
    <property type="entry name" value="DUF829_TMEM53"/>
</dbReference>
<dbReference type="EMBL" id="KZ825484">
    <property type="protein sequence ID" value="PYI33419.1"/>
    <property type="molecule type" value="Genomic_DNA"/>
</dbReference>
<dbReference type="PANTHER" id="PTHR12265">
    <property type="entry name" value="TRANSMEMBRANE PROTEIN 53"/>
    <property type="match status" value="1"/>
</dbReference>
<evidence type="ECO:0000256" key="4">
    <source>
        <dbReference type="ARBA" id="ARBA00023136"/>
    </source>
</evidence>
<keyword evidence="4" id="KW-0472">Membrane</keyword>
<evidence type="ECO:0000256" key="6">
    <source>
        <dbReference type="ARBA" id="ARBA00034303"/>
    </source>
</evidence>
<name>A0A2V5I9R6_9EURO</name>
<proteinExistence type="inferred from homology"/>
<keyword evidence="8" id="KW-1185">Reference proteome</keyword>
<gene>
    <name evidence="7" type="ORF">BP00DRAFT_424048</name>
</gene>
<keyword evidence="5" id="KW-0539">Nucleus</keyword>